<evidence type="ECO:0000313" key="4">
    <source>
        <dbReference type="EMBL" id="AEI42411.1"/>
    </source>
</evidence>
<dbReference type="InterPro" id="IPR003346">
    <property type="entry name" value="Transposase_20"/>
</dbReference>
<dbReference type="PATRIC" id="fig|1036673.3.peg.3559"/>
<dbReference type="Proteomes" id="UP000006620">
    <property type="component" value="Chromosome"/>
</dbReference>
<dbReference type="PANTHER" id="PTHR33055:SF13">
    <property type="entry name" value="TRANSPOSASE"/>
    <property type="match status" value="1"/>
</dbReference>
<dbReference type="RefSeq" id="WP_013917567.1">
    <property type="nucleotide sequence ID" value="NC_015690.1"/>
</dbReference>
<dbReference type="PANTHER" id="PTHR33055">
    <property type="entry name" value="TRANSPOSASE FOR INSERTION SEQUENCE ELEMENT IS1111A"/>
    <property type="match status" value="1"/>
</dbReference>
<dbReference type="GO" id="GO:0004803">
    <property type="term" value="F:transposase activity"/>
    <property type="evidence" value="ECO:0007669"/>
    <property type="project" value="InterPro"/>
</dbReference>
<reference evidence="5" key="1">
    <citation type="submission" date="2011-06" db="EMBL/GenBank/DDBJ databases">
        <title>Complete genome sequence of Paenibacillus mucilaginosus KNP414.</title>
        <authorList>
            <person name="Wang J."/>
            <person name="Hu S."/>
            <person name="Hu X."/>
            <person name="Zhang B."/>
            <person name="Dong D."/>
            <person name="Zhang S."/>
            <person name="Zhao K."/>
            <person name="Wu D."/>
        </authorList>
    </citation>
    <scope>NUCLEOTIDE SEQUENCE [LARGE SCALE GENOMIC DNA]</scope>
    <source>
        <strain evidence="5">KNP414</strain>
    </source>
</reference>
<feature type="domain" description="Transposase IS116/IS110/IS902 C-terminal" evidence="3">
    <location>
        <begin position="297"/>
        <end position="379"/>
    </location>
</feature>
<organism evidence="4 5">
    <name type="scientific">Paenibacillus mucilaginosus (strain KNP414)</name>
    <dbReference type="NCBI Taxonomy" id="1036673"/>
    <lineage>
        <taxon>Bacteria</taxon>
        <taxon>Bacillati</taxon>
        <taxon>Bacillota</taxon>
        <taxon>Bacilli</taxon>
        <taxon>Bacillales</taxon>
        <taxon>Paenibacillaceae</taxon>
        <taxon>Paenibacillus</taxon>
    </lineage>
</organism>
<name>F8F6D7_PAEMK</name>
<protein>
    <submittedName>
        <fullName evidence="4">Transposase IS116/IS110/IS902 family protein</fullName>
    </submittedName>
</protein>
<dbReference type="HOGENOM" id="CLU_036902_4_1_9"/>
<dbReference type="AlphaFoldDB" id="F8F6D7"/>
<dbReference type="GO" id="GO:0003677">
    <property type="term" value="F:DNA binding"/>
    <property type="evidence" value="ECO:0007669"/>
    <property type="project" value="InterPro"/>
</dbReference>
<feature type="coiled-coil region" evidence="1">
    <location>
        <begin position="253"/>
        <end position="290"/>
    </location>
</feature>
<dbReference type="EMBL" id="CP002869">
    <property type="protein sequence ID" value="AEI42411.1"/>
    <property type="molecule type" value="Genomic_DNA"/>
</dbReference>
<sequence>MKFKQSDAQNQRIERITTSHLVVGIDMAKETHVAQATNFRGIVLSNRHLAFKNTAEGFEKLKRWIESLQQKHRLKSFIVGMEPTGHYWYNLANWLVDLGIHVVLVNPATTKRNKENRDNCQSKSDPKDALVIADVVSRGYYYEYSRQSASFQRLRVMMSDREFWVTNSVRLQNRIVRWLDIRFPEYASVFKKWTGIRSLATLKEFPSPLDLRGLSTAEIITGWRKHMQRAGGCSGIQKAAELLSKANRSVGDVTSLREAKQDLVRLIEEYERIESHLEQIEKEVAMLLEDIPIAGQMRSVKGLGTIYIAAILSGAGDLAQYVHGRQLLRKAGLNLAESMSGKRKGEVILSKRGSAVLRKYMYLATLTLIGVNPIFRQLHENNLKVKHMSKQKSILKLLGKLARILIGMVHSGESFTPEKTVHTSVQAA</sequence>
<proteinExistence type="predicted"/>
<evidence type="ECO:0000259" key="3">
    <source>
        <dbReference type="Pfam" id="PF02371"/>
    </source>
</evidence>
<evidence type="ECO:0000313" key="5">
    <source>
        <dbReference type="Proteomes" id="UP000006620"/>
    </source>
</evidence>
<evidence type="ECO:0000259" key="2">
    <source>
        <dbReference type="Pfam" id="PF01548"/>
    </source>
</evidence>
<evidence type="ECO:0000256" key="1">
    <source>
        <dbReference type="SAM" id="Coils"/>
    </source>
</evidence>
<dbReference type="InterPro" id="IPR002525">
    <property type="entry name" value="Transp_IS110-like_N"/>
</dbReference>
<gene>
    <name evidence="4" type="ordered locus">KNP414_03873</name>
</gene>
<dbReference type="GO" id="GO:0006313">
    <property type="term" value="P:DNA transposition"/>
    <property type="evidence" value="ECO:0007669"/>
    <property type="project" value="InterPro"/>
</dbReference>
<feature type="domain" description="Transposase IS110-like N-terminal" evidence="2">
    <location>
        <begin position="23"/>
        <end position="184"/>
    </location>
</feature>
<keyword evidence="1" id="KW-0175">Coiled coil</keyword>
<dbReference type="NCBIfam" id="NF033542">
    <property type="entry name" value="transpos_IS110"/>
    <property type="match status" value="1"/>
</dbReference>
<dbReference type="KEGG" id="pms:KNP414_03873"/>
<dbReference type="Pfam" id="PF02371">
    <property type="entry name" value="Transposase_20"/>
    <property type="match status" value="1"/>
</dbReference>
<accession>F8F6D7</accession>
<dbReference type="Pfam" id="PF01548">
    <property type="entry name" value="DEDD_Tnp_IS110"/>
    <property type="match status" value="1"/>
</dbReference>
<reference evidence="4 5" key="2">
    <citation type="journal article" date="2013" name="Genome Announc.">
        <title>Genome Sequence of Growth-Improving Paenibacillus mucilaginosus Strain KNP414.</title>
        <authorList>
            <person name="Lu J.J."/>
            <person name="Wang J.F."/>
            <person name="Hu X.F."/>
        </authorList>
    </citation>
    <scope>NUCLEOTIDE SEQUENCE [LARGE SCALE GENOMIC DNA]</scope>
    <source>
        <strain evidence="4 5">KNP414</strain>
    </source>
</reference>
<dbReference type="InterPro" id="IPR047650">
    <property type="entry name" value="Transpos_IS110"/>
</dbReference>